<dbReference type="EMBL" id="JPVQ01000039">
    <property type="protein sequence ID" value="KGR89619.1"/>
    <property type="molecule type" value="Genomic_DNA"/>
</dbReference>
<dbReference type="Gene3D" id="3.40.50.1820">
    <property type="entry name" value="alpha/beta hydrolase"/>
    <property type="match status" value="1"/>
</dbReference>
<dbReference type="Pfam" id="PF00561">
    <property type="entry name" value="Abhydrolase_1"/>
    <property type="match status" value="1"/>
</dbReference>
<sequence>MMEFKEFGDSRNPKIMLIHGMATTWDICYKAAIDELKNDFFIIVPVLDGHNPNEQSDFCSIQDAANKIEEYVLHQHSGKLYAASGFSMGGTILIQILANQILQIRRVVLDAAYCAPIGIFSKLCTKLLVSQICRVKENRPFHFLMRKVMEFGKFDEDAFRKAFFSDISQKSIMNCLGQLLEYKIPKNLSTIKADVTYWYGSHESFAAKSARNLKKVLPHLKIRSFEKYGHGELFTKYPKQGVSELKRLFV</sequence>
<dbReference type="AlphaFoldDB" id="A0A0A3IXW2"/>
<accession>A0A0A3IXW2</accession>
<feature type="domain" description="AB hydrolase-1" evidence="1">
    <location>
        <begin position="15"/>
        <end position="115"/>
    </location>
</feature>
<dbReference type="SUPFAM" id="SSF53474">
    <property type="entry name" value="alpha/beta-Hydrolases"/>
    <property type="match status" value="1"/>
</dbReference>
<keyword evidence="3" id="KW-1185">Reference proteome</keyword>
<protein>
    <recommendedName>
        <fullName evidence="1">AB hydrolase-1 domain-containing protein</fullName>
    </recommendedName>
</protein>
<evidence type="ECO:0000313" key="3">
    <source>
        <dbReference type="Proteomes" id="UP000030595"/>
    </source>
</evidence>
<comment type="caution">
    <text evidence="2">The sequence shown here is derived from an EMBL/GenBank/DDBJ whole genome shotgun (WGS) entry which is preliminary data.</text>
</comment>
<reference evidence="2 3" key="1">
    <citation type="submission" date="2014-02" db="EMBL/GenBank/DDBJ databases">
        <title>Draft genome sequence of Lysinibacillus massiliensis CCUG 49529.</title>
        <authorList>
            <person name="Zhang F."/>
            <person name="Wang G."/>
            <person name="Zhang L."/>
        </authorList>
    </citation>
    <scope>NUCLEOTIDE SEQUENCE [LARGE SCALE GENOMIC DNA]</scope>
    <source>
        <strain evidence="2 3">CCUG 49529</strain>
    </source>
</reference>
<proteinExistence type="predicted"/>
<dbReference type="InterPro" id="IPR029058">
    <property type="entry name" value="AB_hydrolase_fold"/>
</dbReference>
<evidence type="ECO:0000313" key="2">
    <source>
        <dbReference type="EMBL" id="KGR89619.1"/>
    </source>
</evidence>
<name>A0A0A3IXW2_9BACL</name>
<dbReference type="eggNOG" id="COG0596">
    <property type="taxonomic scope" value="Bacteria"/>
</dbReference>
<dbReference type="InterPro" id="IPR000073">
    <property type="entry name" value="AB_hydrolase_1"/>
</dbReference>
<gene>
    <name evidence="2" type="ORF">CD30_16150</name>
</gene>
<dbReference type="Proteomes" id="UP000030595">
    <property type="component" value="Unassembled WGS sequence"/>
</dbReference>
<organism evidence="2 3">
    <name type="scientific">Ureibacillus massiliensis 4400831 = CIP 108448 = CCUG 49529</name>
    <dbReference type="NCBI Taxonomy" id="1211035"/>
    <lineage>
        <taxon>Bacteria</taxon>
        <taxon>Bacillati</taxon>
        <taxon>Bacillota</taxon>
        <taxon>Bacilli</taxon>
        <taxon>Bacillales</taxon>
        <taxon>Caryophanaceae</taxon>
        <taxon>Ureibacillus</taxon>
    </lineage>
</organism>
<dbReference type="RefSeq" id="WP_036178786.1">
    <property type="nucleotide sequence ID" value="NZ_AVCZ01000039.1"/>
</dbReference>
<evidence type="ECO:0000259" key="1">
    <source>
        <dbReference type="Pfam" id="PF00561"/>
    </source>
</evidence>
<dbReference type="OrthoDB" id="9776853at2"/>